<dbReference type="PANTHER" id="PTHR43685">
    <property type="entry name" value="GLYCOSYLTRANSFERASE"/>
    <property type="match status" value="1"/>
</dbReference>
<dbReference type="OrthoDB" id="9778406at2"/>
<name>W8W010_9FLAO</name>
<dbReference type="InterPro" id="IPR029044">
    <property type="entry name" value="Nucleotide-diphossugar_trans"/>
</dbReference>
<dbReference type="Pfam" id="PF00535">
    <property type="entry name" value="Glycos_transf_2"/>
    <property type="match status" value="1"/>
</dbReference>
<dbReference type="Gene3D" id="3.90.550.10">
    <property type="entry name" value="Spore Coat Polysaccharide Biosynthesis Protein SpsA, Chain A"/>
    <property type="match status" value="1"/>
</dbReference>
<dbReference type="EMBL" id="AP014548">
    <property type="protein sequence ID" value="BAO55511.1"/>
    <property type="molecule type" value="Genomic_DNA"/>
</dbReference>
<dbReference type="PANTHER" id="PTHR43685:SF2">
    <property type="entry name" value="GLYCOSYLTRANSFERASE 2-LIKE DOMAIN-CONTAINING PROTEIN"/>
    <property type="match status" value="1"/>
</dbReference>
<proteinExistence type="predicted"/>
<accession>W8W010</accession>
<evidence type="ECO:0000259" key="1">
    <source>
        <dbReference type="Pfam" id="PF00535"/>
    </source>
</evidence>
<dbReference type="Proteomes" id="UP000031760">
    <property type="component" value="Chromosome"/>
</dbReference>
<sequence>MRNYTTDDLEILIATMDREDLLFLEAIFLKPLHEIPAHIVVVNQGKTKRLASDISTIRVINDPNYGLSRSRNLGLQHSQKDLLWILDDDCVIMPGSLQKIAEAHSLSDAAILTFQTVDPNGELVRNYEKVESSLSRKRIEKVLSPEITLKRSSILENGLSYNPRFGLGAQFQDSENHIFLMDALDKNVQIQFIPNTIVSHERSTSSDDADSNRVIYARGALAGRRNYYTAGWFQLKYALFLWRKGYVRNLKELIGKTRVFGHGVEDYLWGFESHRNHHLDL</sequence>
<evidence type="ECO:0000313" key="2">
    <source>
        <dbReference type="EMBL" id="BAO55511.1"/>
    </source>
</evidence>
<keyword evidence="3" id="KW-1185">Reference proteome</keyword>
<protein>
    <submittedName>
        <fullName evidence="2">Glycosyl transferase, group 2 family protein</fullName>
    </submittedName>
</protein>
<evidence type="ECO:0000313" key="3">
    <source>
        <dbReference type="Proteomes" id="UP000031760"/>
    </source>
</evidence>
<dbReference type="GO" id="GO:0016740">
    <property type="term" value="F:transferase activity"/>
    <property type="evidence" value="ECO:0007669"/>
    <property type="project" value="UniProtKB-KW"/>
</dbReference>
<gene>
    <name evidence="2" type="ORF">NMS_1502</name>
</gene>
<reference evidence="2 3" key="1">
    <citation type="journal article" date="2014" name="Proc. Natl. Acad. Sci. U.S.A.">
        <title>Functional characterization of flavobacteria rhodopsins reveals a unique class of light-driven chloride pump in bacteria.</title>
        <authorList>
            <person name="Yoshizawa S."/>
            <person name="Kumagai Y."/>
            <person name="Kim H."/>
            <person name="Ogura Y."/>
            <person name="Hayashi T."/>
            <person name="Iwasaki W."/>
            <person name="DeLong E.F."/>
            <person name="Kogure K."/>
        </authorList>
    </citation>
    <scope>NUCLEOTIDE SEQUENCE [LARGE SCALE GENOMIC DNA]</scope>
    <source>
        <strain evidence="2 3">S1-08</strain>
    </source>
</reference>
<dbReference type="SUPFAM" id="SSF53448">
    <property type="entry name" value="Nucleotide-diphospho-sugar transferases"/>
    <property type="match status" value="1"/>
</dbReference>
<dbReference type="KEGG" id="nmf:NMS_1502"/>
<organism evidence="2 3">
    <name type="scientific">Nonlabens marinus S1-08</name>
    <dbReference type="NCBI Taxonomy" id="1454201"/>
    <lineage>
        <taxon>Bacteria</taxon>
        <taxon>Pseudomonadati</taxon>
        <taxon>Bacteroidota</taxon>
        <taxon>Flavobacteriia</taxon>
        <taxon>Flavobacteriales</taxon>
        <taxon>Flavobacteriaceae</taxon>
        <taxon>Nonlabens</taxon>
    </lineage>
</organism>
<dbReference type="InterPro" id="IPR001173">
    <property type="entry name" value="Glyco_trans_2-like"/>
</dbReference>
<keyword evidence="2" id="KW-0808">Transferase</keyword>
<feature type="domain" description="Glycosyltransferase 2-like" evidence="1">
    <location>
        <begin position="38"/>
        <end position="141"/>
    </location>
</feature>
<dbReference type="AlphaFoldDB" id="W8W010"/>
<dbReference type="RefSeq" id="WP_158448968.1">
    <property type="nucleotide sequence ID" value="NZ_AP014548.1"/>
</dbReference>
<dbReference type="STRING" id="1454201.NMS_1502"/>
<dbReference type="HOGENOM" id="CLU_025996_19_8_10"/>
<dbReference type="InterPro" id="IPR050834">
    <property type="entry name" value="Glycosyltransf_2"/>
</dbReference>
<dbReference type="CDD" id="cd00761">
    <property type="entry name" value="Glyco_tranf_GTA_type"/>
    <property type="match status" value="1"/>
</dbReference>